<evidence type="ECO:0000313" key="2">
    <source>
        <dbReference type="Proteomes" id="UP001595957"/>
    </source>
</evidence>
<reference evidence="2" key="1">
    <citation type="journal article" date="2019" name="Int. J. Syst. Evol. Microbiol.">
        <title>The Global Catalogue of Microorganisms (GCM) 10K type strain sequencing project: providing services to taxonomists for standard genome sequencing and annotation.</title>
        <authorList>
            <consortium name="The Broad Institute Genomics Platform"/>
            <consortium name="The Broad Institute Genome Sequencing Center for Infectious Disease"/>
            <person name="Wu L."/>
            <person name="Ma J."/>
        </authorList>
    </citation>
    <scope>NUCLEOTIDE SEQUENCE [LARGE SCALE GENOMIC DNA]</scope>
    <source>
        <strain evidence="2">NBRC 103632</strain>
    </source>
</reference>
<protein>
    <submittedName>
        <fullName evidence="1">DUF2971 domain-containing protein</fullName>
    </submittedName>
</protein>
<dbReference type="RefSeq" id="WP_380803830.1">
    <property type="nucleotide sequence ID" value="NZ_JBHSFZ010000013.1"/>
</dbReference>
<evidence type="ECO:0000313" key="1">
    <source>
        <dbReference type="EMBL" id="MFC4594273.1"/>
    </source>
</evidence>
<gene>
    <name evidence="1" type="ORF">ACFO3E_08710</name>
</gene>
<dbReference type="Proteomes" id="UP001595957">
    <property type="component" value="Unassembled WGS sequence"/>
</dbReference>
<accession>A0ABV9EXV0</accession>
<proteinExistence type="predicted"/>
<organism evidence="1 2">
    <name type="scientific">Sphingobium tyrosinilyticum</name>
    <dbReference type="NCBI Taxonomy" id="2715436"/>
    <lineage>
        <taxon>Bacteria</taxon>
        <taxon>Pseudomonadati</taxon>
        <taxon>Pseudomonadota</taxon>
        <taxon>Alphaproteobacteria</taxon>
        <taxon>Sphingomonadales</taxon>
        <taxon>Sphingomonadaceae</taxon>
        <taxon>Sphingobium</taxon>
    </lineage>
</organism>
<dbReference type="Pfam" id="PF11185">
    <property type="entry name" value="DUF2971"/>
    <property type="match status" value="1"/>
</dbReference>
<comment type="caution">
    <text evidence="1">The sequence shown here is derived from an EMBL/GenBank/DDBJ whole genome shotgun (WGS) entry which is preliminary data.</text>
</comment>
<dbReference type="InterPro" id="IPR021352">
    <property type="entry name" value="DUF2971"/>
</dbReference>
<dbReference type="EMBL" id="JBHSFZ010000013">
    <property type="protein sequence ID" value="MFC4594273.1"/>
    <property type="molecule type" value="Genomic_DNA"/>
</dbReference>
<sequence>MNAAAAVQSQEDALAQVIFGYASDRQDRLDRENIKLAHYTTAETALQILTGRKLWMRNATVMNDHSEIQHGHEIVGAALAGEPGARLRDILAGISTELLDAGWPRLTPLSEDQKCRIFMCSLSEHQADDTLGRLSMWRAYGGSIAGVALIFNSEVIENPNLHLSTAASPVLYGGYAELAHEFDNLSSRLEQNASLLRSVDPLLAGTMLGSAIHYAYMSIKHIGFQEELEWRLIHCPLDSGGSAHVRDHVASIRGVPQLLYELPLANIHQGMNFPNFDLNSLLHRIIIGPSLYPGTVRRAFVEQLRELGVVEAEAKVVVSETPLRQWG</sequence>
<keyword evidence="2" id="KW-1185">Reference proteome</keyword>
<name>A0ABV9EXV0_9SPHN</name>